<dbReference type="SUPFAM" id="SSF56112">
    <property type="entry name" value="Protein kinase-like (PK-like)"/>
    <property type="match status" value="1"/>
</dbReference>
<keyword evidence="3" id="KW-0067">ATP-binding</keyword>
<keyword evidence="2" id="KW-0677">Repeat</keyword>
<keyword evidence="5" id="KW-0808">Transferase</keyword>
<sequence>MVHTLAQLRAGHLAGATQLHLSEPLDGFPDDIFALADTLEVLDLNGTGLSALPDDLHRLHRLRILFCSNNAFTELPKGLGACPSLSMIGFKSNRIRSVPPESLPEGLRWLILTDNEVEALPDSIGRCTALQKCMLAGNEISLLPESMKNCTSLELLRLSANRFDVLPDWLCDLPRLSWLAFAGNPFSTAAEAQALTDPAIETVPWAELDLDDRLGEGASGVIYRARYRSGTVAVKLFKGGMTSDGLPQSEMAACLSAGRHPHLIPIRGRVCDHPQSTPVLVMDLIDPAFTTLAGPPSFATCTRDVYAPSLRLETAAIVRMLQGLASAAQHLHSKGVMHGDFYGHNILHDGRGAARLGDFGAASFYATGTARFERLEVRAFGCLIEELLTLCEDAPLALIALKAACLAPDPAERPLFADIHTALAAEAVNLQN</sequence>
<gene>
    <name evidence="5" type="ORF">PQU92_07725</name>
</gene>
<reference evidence="5 6" key="1">
    <citation type="submission" date="2023-01" db="EMBL/GenBank/DDBJ databases">
        <title>Novel species of the genus Asticcacaulis isolated from rivers.</title>
        <authorList>
            <person name="Lu H."/>
        </authorList>
    </citation>
    <scope>NUCLEOTIDE SEQUENCE [LARGE SCALE GENOMIC DNA]</scope>
    <source>
        <strain evidence="5 6">BYS171W</strain>
    </source>
</reference>
<dbReference type="Pfam" id="PF00069">
    <property type="entry name" value="Pkinase"/>
    <property type="match status" value="1"/>
</dbReference>
<keyword evidence="5" id="KW-0418">Kinase</keyword>
<keyword evidence="3" id="KW-0547">Nucleotide-binding</keyword>
<dbReference type="GO" id="GO:0016301">
    <property type="term" value="F:kinase activity"/>
    <property type="evidence" value="ECO:0007669"/>
    <property type="project" value="UniProtKB-KW"/>
</dbReference>
<feature type="binding site" evidence="3">
    <location>
        <position position="235"/>
    </location>
    <ligand>
        <name>ATP</name>
        <dbReference type="ChEBI" id="CHEBI:30616"/>
    </ligand>
</feature>
<dbReference type="SUPFAM" id="SSF52058">
    <property type="entry name" value="L domain-like"/>
    <property type="match status" value="1"/>
</dbReference>
<keyword evidence="6" id="KW-1185">Reference proteome</keyword>
<evidence type="ECO:0000259" key="4">
    <source>
        <dbReference type="PROSITE" id="PS50011"/>
    </source>
</evidence>
<protein>
    <submittedName>
        <fullName evidence="5">Leucine-rich repeat-containing protein kinase family protein</fullName>
    </submittedName>
</protein>
<dbReference type="EMBL" id="JAQQKX010000005">
    <property type="protein sequence ID" value="MDC7683162.1"/>
    <property type="molecule type" value="Genomic_DNA"/>
</dbReference>
<evidence type="ECO:0000313" key="6">
    <source>
        <dbReference type="Proteomes" id="UP001214854"/>
    </source>
</evidence>
<dbReference type="RefSeq" id="WP_272747642.1">
    <property type="nucleotide sequence ID" value="NZ_JAQQKX010000005.1"/>
</dbReference>
<name>A0ABT5HSW5_9CAUL</name>
<dbReference type="Gene3D" id="3.30.200.20">
    <property type="entry name" value="Phosphorylase Kinase, domain 1"/>
    <property type="match status" value="1"/>
</dbReference>
<dbReference type="InterPro" id="IPR050216">
    <property type="entry name" value="LRR_domain-containing"/>
</dbReference>
<evidence type="ECO:0000256" key="1">
    <source>
        <dbReference type="ARBA" id="ARBA00022614"/>
    </source>
</evidence>
<dbReference type="Proteomes" id="UP001214854">
    <property type="component" value="Unassembled WGS sequence"/>
</dbReference>
<dbReference type="SMART" id="SM00369">
    <property type="entry name" value="LRR_TYP"/>
    <property type="match status" value="3"/>
</dbReference>
<dbReference type="PROSITE" id="PS00107">
    <property type="entry name" value="PROTEIN_KINASE_ATP"/>
    <property type="match status" value="1"/>
</dbReference>
<dbReference type="InterPro" id="IPR017441">
    <property type="entry name" value="Protein_kinase_ATP_BS"/>
</dbReference>
<proteinExistence type="predicted"/>
<dbReference type="InterPro" id="IPR003591">
    <property type="entry name" value="Leu-rich_rpt_typical-subtyp"/>
</dbReference>
<dbReference type="PANTHER" id="PTHR48051:SF1">
    <property type="entry name" value="RAS SUPPRESSOR PROTEIN 1"/>
    <property type="match status" value="1"/>
</dbReference>
<accession>A0ABT5HSW5</accession>
<dbReference type="PANTHER" id="PTHR48051">
    <property type="match status" value="1"/>
</dbReference>
<evidence type="ECO:0000313" key="5">
    <source>
        <dbReference type="EMBL" id="MDC7683162.1"/>
    </source>
</evidence>
<dbReference type="InterPro" id="IPR032675">
    <property type="entry name" value="LRR_dom_sf"/>
</dbReference>
<evidence type="ECO:0000256" key="2">
    <source>
        <dbReference type="ARBA" id="ARBA00022737"/>
    </source>
</evidence>
<evidence type="ECO:0000256" key="3">
    <source>
        <dbReference type="PROSITE-ProRule" id="PRU10141"/>
    </source>
</evidence>
<dbReference type="Gene3D" id="3.80.10.10">
    <property type="entry name" value="Ribonuclease Inhibitor"/>
    <property type="match status" value="2"/>
</dbReference>
<organism evidence="5 6">
    <name type="scientific">Asticcacaulis aquaticus</name>
    <dbReference type="NCBI Taxonomy" id="2984212"/>
    <lineage>
        <taxon>Bacteria</taxon>
        <taxon>Pseudomonadati</taxon>
        <taxon>Pseudomonadota</taxon>
        <taxon>Alphaproteobacteria</taxon>
        <taxon>Caulobacterales</taxon>
        <taxon>Caulobacteraceae</taxon>
        <taxon>Asticcacaulis</taxon>
    </lineage>
</organism>
<dbReference type="InterPro" id="IPR011009">
    <property type="entry name" value="Kinase-like_dom_sf"/>
</dbReference>
<comment type="caution">
    <text evidence="5">The sequence shown here is derived from an EMBL/GenBank/DDBJ whole genome shotgun (WGS) entry which is preliminary data.</text>
</comment>
<dbReference type="PROSITE" id="PS50011">
    <property type="entry name" value="PROTEIN_KINASE_DOM"/>
    <property type="match status" value="1"/>
</dbReference>
<feature type="domain" description="Protein kinase" evidence="4">
    <location>
        <begin position="208"/>
        <end position="432"/>
    </location>
</feature>
<dbReference type="InterPro" id="IPR000719">
    <property type="entry name" value="Prot_kinase_dom"/>
</dbReference>
<dbReference type="Gene3D" id="1.10.510.10">
    <property type="entry name" value="Transferase(Phosphotransferase) domain 1"/>
    <property type="match status" value="1"/>
</dbReference>
<keyword evidence="1" id="KW-0433">Leucine-rich repeat</keyword>